<dbReference type="CDD" id="cd08422">
    <property type="entry name" value="PBP2_CrgA_like"/>
    <property type="match status" value="1"/>
</dbReference>
<dbReference type="Proteomes" id="UP000676409">
    <property type="component" value="Chromosome"/>
</dbReference>
<protein>
    <submittedName>
        <fullName evidence="6">LysR family transcriptional regulator</fullName>
    </submittedName>
</protein>
<dbReference type="Gene3D" id="3.40.190.290">
    <property type="match status" value="1"/>
</dbReference>
<dbReference type="AlphaFoldDB" id="A0A975IYB8"/>
<dbReference type="Pfam" id="PF03466">
    <property type="entry name" value="LysR_substrate"/>
    <property type="match status" value="1"/>
</dbReference>
<gene>
    <name evidence="6" type="ORF">KCG34_10680</name>
</gene>
<evidence type="ECO:0000256" key="2">
    <source>
        <dbReference type="ARBA" id="ARBA00023015"/>
    </source>
</evidence>
<dbReference type="InterPro" id="IPR005119">
    <property type="entry name" value="LysR_subst-bd"/>
</dbReference>
<proteinExistence type="inferred from homology"/>
<dbReference type="RefSeq" id="WP_211940337.1">
    <property type="nucleotide sequence ID" value="NZ_CP073078.1"/>
</dbReference>
<dbReference type="SUPFAM" id="SSF46785">
    <property type="entry name" value="Winged helix' DNA-binding domain"/>
    <property type="match status" value="1"/>
</dbReference>
<dbReference type="Pfam" id="PF00126">
    <property type="entry name" value="HTH_1"/>
    <property type="match status" value="1"/>
</dbReference>
<dbReference type="PROSITE" id="PS50931">
    <property type="entry name" value="HTH_LYSR"/>
    <property type="match status" value="1"/>
</dbReference>
<evidence type="ECO:0000256" key="4">
    <source>
        <dbReference type="ARBA" id="ARBA00023163"/>
    </source>
</evidence>
<dbReference type="Gene3D" id="1.10.10.10">
    <property type="entry name" value="Winged helix-like DNA-binding domain superfamily/Winged helix DNA-binding domain"/>
    <property type="match status" value="1"/>
</dbReference>
<dbReference type="InterPro" id="IPR000847">
    <property type="entry name" value="LysR_HTH_N"/>
</dbReference>
<dbReference type="EMBL" id="CP073078">
    <property type="protein sequence ID" value="QUD90286.1"/>
    <property type="molecule type" value="Genomic_DNA"/>
</dbReference>
<dbReference type="PANTHER" id="PTHR30537">
    <property type="entry name" value="HTH-TYPE TRANSCRIPTIONAL REGULATOR"/>
    <property type="match status" value="1"/>
</dbReference>
<dbReference type="KEGG" id="caul:KCG34_10680"/>
<keyword evidence="4" id="KW-0804">Transcription</keyword>
<evidence type="ECO:0000259" key="5">
    <source>
        <dbReference type="PROSITE" id="PS50931"/>
    </source>
</evidence>
<organism evidence="6 7">
    <name type="scientific">Phenylobacterium montanum</name>
    <dbReference type="NCBI Taxonomy" id="2823693"/>
    <lineage>
        <taxon>Bacteria</taxon>
        <taxon>Pseudomonadati</taxon>
        <taxon>Pseudomonadota</taxon>
        <taxon>Alphaproteobacteria</taxon>
        <taxon>Caulobacterales</taxon>
        <taxon>Caulobacteraceae</taxon>
        <taxon>Phenylobacterium</taxon>
    </lineage>
</organism>
<keyword evidence="3" id="KW-0238">DNA-binding</keyword>
<evidence type="ECO:0000256" key="1">
    <source>
        <dbReference type="ARBA" id="ARBA00009437"/>
    </source>
</evidence>
<keyword evidence="2" id="KW-0805">Transcription regulation</keyword>
<feature type="domain" description="HTH lysR-type" evidence="5">
    <location>
        <begin position="1"/>
        <end position="53"/>
    </location>
</feature>
<evidence type="ECO:0000313" key="7">
    <source>
        <dbReference type="Proteomes" id="UP000676409"/>
    </source>
</evidence>
<comment type="similarity">
    <text evidence="1">Belongs to the LysR transcriptional regulatory family.</text>
</comment>
<dbReference type="FunFam" id="1.10.10.10:FF:000001">
    <property type="entry name" value="LysR family transcriptional regulator"/>
    <property type="match status" value="1"/>
</dbReference>
<dbReference type="GO" id="GO:0003700">
    <property type="term" value="F:DNA-binding transcription factor activity"/>
    <property type="evidence" value="ECO:0007669"/>
    <property type="project" value="InterPro"/>
</dbReference>
<dbReference type="PANTHER" id="PTHR30537:SF5">
    <property type="entry name" value="HTH-TYPE TRANSCRIPTIONAL ACTIVATOR TTDR-RELATED"/>
    <property type="match status" value="1"/>
</dbReference>
<dbReference type="PRINTS" id="PR00039">
    <property type="entry name" value="HTHLYSR"/>
</dbReference>
<dbReference type="GO" id="GO:0006351">
    <property type="term" value="P:DNA-templated transcription"/>
    <property type="evidence" value="ECO:0007669"/>
    <property type="project" value="TreeGrafter"/>
</dbReference>
<dbReference type="InterPro" id="IPR036390">
    <property type="entry name" value="WH_DNA-bd_sf"/>
</dbReference>
<keyword evidence="7" id="KW-1185">Reference proteome</keyword>
<dbReference type="SUPFAM" id="SSF53850">
    <property type="entry name" value="Periplasmic binding protein-like II"/>
    <property type="match status" value="1"/>
</dbReference>
<name>A0A975IYB8_9CAUL</name>
<evidence type="ECO:0000256" key="3">
    <source>
        <dbReference type="ARBA" id="ARBA00023125"/>
    </source>
</evidence>
<sequence>MMSFAAVVDSGSFSAAAEAMGLSKAAVSRQIARLESSVGLKLLDRTTRTIALTPAGRQIYDRCARIVDEVNEANQVLAGMTSRPRGELKITAPVVSSLFRVTEVIPSFLKRYPDVRVYLNLSDSKADLLRGRFDVAFWVDEPYDTELEAVKLCDFEMALAASTEYLDSHGRPATPAELKEHQCLIENHLSRPGEWRLSNDQVIAVSRGPLTSNSVRVTREAMLAGMGLAYLPRFLIEDDLAAGRLELVLPHLVSHRLPLYVMFPKGHYVLSKVKVFVDFLQSEIGGEANGLMTRRAVSSLTSSQDARFRI</sequence>
<dbReference type="GO" id="GO:0043565">
    <property type="term" value="F:sequence-specific DNA binding"/>
    <property type="evidence" value="ECO:0007669"/>
    <property type="project" value="TreeGrafter"/>
</dbReference>
<accession>A0A975IYB8</accession>
<dbReference type="InterPro" id="IPR036388">
    <property type="entry name" value="WH-like_DNA-bd_sf"/>
</dbReference>
<evidence type="ECO:0000313" key="6">
    <source>
        <dbReference type="EMBL" id="QUD90286.1"/>
    </source>
</evidence>
<reference evidence="6" key="1">
    <citation type="submission" date="2021-04" db="EMBL/GenBank/DDBJ databases">
        <title>The complete genome sequence of Caulobacter sp. S6.</title>
        <authorList>
            <person name="Tang Y."/>
            <person name="Ouyang W."/>
            <person name="Liu Q."/>
            <person name="Huang B."/>
            <person name="Guo Z."/>
            <person name="Lei P."/>
        </authorList>
    </citation>
    <scope>NUCLEOTIDE SEQUENCE</scope>
    <source>
        <strain evidence="6">S6</strain>
    </source>
</reference>
<dbReference type="InterPro" id="IPR058163">
    <property type="entry name" value="LysR-type_TF_proteobact-type"/>
</dbReference>